<dbReference type="EMBL" id="JACANB010000005">
    <property type="protein sequence ID" value="MDM1696835.1"/>
    <property type="molecule type" value="Genomic_DNA"/>
</dbReference>
<reference evidence="1" key="2">
    <citation type="journal article" date="2022" name="Sci. Total Environ.">
        <title>Prevalence, transmission, and molecular epidemiology of tet(X)-positive bacteria among humans, animals, and environmental niches in China: An epidemiological, and genomic-based study.</title>
        <authorList>
            <person name="Dong N."/>
            <person name="Zeng Y."/>
            <person name="Cai C."/>
            <person name="Sun C."/>
            <person name="Lu J."/>
            <person name="Liu C."/>
            <person name="Zhou H."/>
            <person name="Sun Q."/>
            <person name="Shu L."/>
            <person name="Wang H."/>
            <person name="Wang Y."/>
            <person name="Wang S."/>
            <person name="Wu C."/>
            <person name="Chan E.W."/>
            <person name="Chen G."/>
            <person name="Shen Z."/>
            <person name="Chen S."/>
            <person name="Zhang R."/>
        </authorList>
    </citation>
    <scope>NUCLEOTIDE SEQUENCE</scope>
    <source>
        <strain evidence="1">DF46-2-2</strain>
    </source>
</reference>
<sequence length="221" mass="25820">MSQLPLSHHSLKTKQRRLRPDFSEGLSLRVHRALSWLQRAEQETDDLDAKLVFLWIAFNAAYAQDIDEQYRTSAYEIFTEFLIKLCNLDLDGRVERMVWEQLPRSIRFLMDNEYMAADFWNFQRGKISQAEWKQRFSSAKFATRQALSGRDTATVLSLAMNRVYVLRNQLMHGGATWNSSINREQVKLGVTFLSAFVPLLIDIMMDNPKTLWGDAYYPVIK</sequence>
<dbReference type="RefSeq" id="WP_286594096.1">
    <property type="nucleotide sequence ID" value="NZ_JACANB010000005.1"/>
</dbReference>
<proteinExistence type="predicted"/>
<reference evidence="1" key="1">
    <citation type="submission" date="2020-06" db="EMBL/GenBank/DDBJ databases">
        <authorList>
            <person name="Dong N."/>
        </authorList>
    </citation>
    <scope>NUCLEOTIDE SEQUENCE</scope>
    <source>
        <strain evidence="1">DF46-2-2</strain>
    </source>
</reference>
<dbReference type="Proteomes" id="UP001173465">
    <property type="component" value="Unassembled WGS sequence"/>
</dbReference>
<name>A0AAW7DTY6_9GAMM</name>
<evidence type="ECO:0000313" key="1">
    <source>
        <dbReference type="EMBL" id="MDM1696835.1"/>
    </source>
</evidence>
<protein>
    <recommendedName>
        <fullName evidence="3">Apea-like HEPN domain-containing protein</fullName>
    </recommendedName>
</protein>
<evidence type="ECO:0000313" key="2">
    <source>
        <dbReference type="Proteomes" id="UP001173465"/>
    </source>
</evidence>
<accession>A0AAW7DTY6</accession>
<dbReference type="AlphaFoldDB" id="A0AAW7DTY6"/>
<gene>
    <name evidence="1" type="ORF">HX099_09215</name>
</gene>
<comment type="caution">
    <text evidence="1">The sequence shown here is derived from an EMBL/GenBank/DDBJ whole genome shotgun (WGS) entry which is preliminary data.</text>
</comment>
<organism evidence="1 2">
    <name type="scientific">Thiopseudomonas alkaliphila</name>
    <dbReference type="NCBI Taxonomy" id="1697053"/>
    <lineage>
        <taxon>Bacteria</taxon>
        <taxon>Pseudomonadati</taxon>
        <taxon>Pseudomonadota</taxon>
        <taxon>Gammaproteobacteria</taxon>
        <taxon>Pseudomonadales</taxon>
        <taxon>Pseudomonadaceae</taxon>
        <taxon>Thiopseudomonas</taxon>
    </lineage>
</organism>
<evidence type="ECO:0008006" key="3">
    <source>
        <dbReference type="Google" id="ProtNLM"/>
    </source>
</evidence>